<dbReference type="InterPro" id="IPR017927">
    <property type="entry name" value="FAD-bd_FR_type"/>
</dbReference>
<dbReference type="Pfam" id="PF00175">
    <property type="entry name" value="NAD_binding_1"/>
    <property type="match status" value="1"/>
</dbReference>
<dbReference type="PANTHER" id="PTHR47354:SF1">
    <property type="entry name" value="CARNITINE MONOOXYGENASE REDUCTASE SUBUNIT"/>
    <property type="match status" value="1"/>
</dbReference>
<dbReference type="SUPFAM" id="SSF54292">
    <property type="entry name" value="2Fe-2S ferredoxin-like"/>
    <property type="match status" value="1"/>
</dbReference>
<dbReference type="RefSeq" id="WP_180893619.1">
    <property type="nucleotide sequence ID" value="NZ_JACCKD010000005.1"/>
</dbReference>
<evidence type="ECO:0000256" key="4">
    <source>
        <dbReference type="ARBA" id="ARBA00022723"/>
    </source>
</evidence>
<keyword evidence="5" id="KW-0560">Oxidoreductase</keyword>
<dbReference type="CDD" id="cd06185">
    <property type="entry name" value="PDR_like"/>
    <property type="match status" value="1"/>
</dbReference>
<dbReference type="PRINTS" id="PR00409">
    <property type="entry name" value="PHDIOXRDTASE"/>
</dbReference>
<keyword evidence="11" id="KW-1185">Reference proteome</keyword>
<dbReference type="SUPFAM" id="SSF52343">
    <property type="entry name" value="Ferredoxin reductase-like, C-terminal NADP-linked domain"/>
    <property type="match status" value="1"/>
</dbReference>
<evidence type="ECO:0000259" key="8">
    <source>
        <dbReference type="PROSITE" id="PS51085"/>
    </source>
</evidence>
<evidence type="ECO:0000313" key="11">
    <source>
        <dbReference type="Proteomes" id="UP000582974"/>
    </source>
</evidence>
<dbReference type="GO" id="GO:0051537">
    <property type="term" value="F:2 iron, 2 sulfur cluster binding"/>
    <property type="evidence" value="ECO:0007669"/>
    <property type="project" value="UniProtKB-KW"/>
</dbReference>
<dbReference type="GO" id="GO:0016491">
    <property type="term" value="F:oxidoreductase activity"/>
    <property type="evidence" value="ECO:0007669"/>
    <property type="project" value="UniProtKB-KW"/>
</dbReference>
<dbReference type="AlphaFoldDB" id="A0A838ABZ5"/>
<dbReference type="InterPro" id="IPR050415">
    <property type="entry name" value="MRET"/>
</dbReference>
<evidence type="ECO:0000259" key="9">
    <source>
        <dbReference type="PROSITE" id="PS51384"/>
    </source>
</evidence>
<sequence>MPGSGSIEPGLLVRVVRKEMIAEGVVKLVLSDISGAELPAWTPGAHIDLLLEDGTCRQYSLCGDQNDLATYEIAVLRENESRGGSAYIHDVLEEGDSALVKGPRNNFALVGSQKYLFIAGGIGITPIMPMLEALGTSTEWRLLYGGRSRSSMAFRDELVTRYGDRVNIRPQDEFGMLDLDSELNGADSGTAVYCCGPEPLLEAVEHRCESCSNASLHVERFSPKVQDHAETTAFEVELARSGKTLLVPADRSIVDVLGDVGIDVDVSCEEGICGTCETAVLDGIPDHRDSVLTEEEKAENDAMMLCVSRSCSPQLRLDL</sequence>
<dbReference type="PROSITE" id="PS00197">
    <property type="entry name" value="2FE2S_FER_1"/>
    <property type="match status" value="1"/>
</dbReference>
<gene>
    <name evidence="10" type="ORF">H0B56_14610</name>
</gene>
<dbReference type="Pfam" id="PF00111">
    <property type="entry name" value="Fer2"/>
    <property type="match status" value="1"/>
</dbReference>
<feature type="domain" description="FAD-binding FR-type" evidence="9">
    <location>
        <begin position="8"/>
        <end position="110"/>
    </location>
</feature>
<dbReference type="PROSITE" id="PS51085">
    <property type="entry name" value="2FE2S_FER_2"/>
    <property type="match status" value="1"/>
</dbReference>
<accession>A0A838ABZ5</accession>
<keyword evidence="7" id="KW-0411">Iron-sulfur</keyword>
<dbReference type="InterPro" id="IPR017938">
    <property type="entry name" value="Riboflavin_synthase-like_b-brl"/>
</dbReference>
<keyword evidence="6" id="KW-0408">Iron</keyword>
<dbReference type="SUPFAM" id="SSF63380">
    <property type="entry name" value="Riboflavin synthase domain-like"/>
    <property type="match status" value="1"/>
</dbReference>
<dbReference type="InterPro" id="IPR001041">
    <property type="entry name" value="2Fe-2S_ferredoxin-type"/>
</dbReference>
<dbReference type="PROSITE" id="PS51384">
    <property type="entry name" value="FAD_FR"/>
    <property type="match status" value="1"/>
</dbReference>
<reference evidence="10 11" key="1">
    <citation type="submission" date="2020-07" db="EMBL/GenBank/DDBJ databases">
        <title>Genome of Haloechinothrix sp.</title>
        <authorList>
            <person name="Tang S.-K."/>
            <person name="Yang L."/>
            <person name="Zhu W.-Y."/>
        </authorList>
    </citation>
    <scope>NUCLEOTIDE SEQUENCE [LARGE SCALE GENOMIC DNA]</scope>
    <source>
        <strain evidence="10 11">YIM 98757</strain>
    </source>
</reference>
<keyword evidence="2" id="KW-0285">Flavoprotein</keyword>
<comment type="caution">
    <text evidence="10">The sequence shown here is derived from an EMBL/GenBank/DDBJ whole genome shotgun (WGS) entry which is preliminary data.</text>
</comment>
<comment type="cofactor">
    <cofactor evidence="1">
        <name>FAD</name>
        <dbReference type="ChEBI" id="CHEBI:57692"/>
    </cofactor>
</comment>
<dbReference type="InterPro" id="IPR012675">
    <property type="entry name" value="Beta-grasp_dom_sf"/>
</dbReference>
<dbReference type="InterPro" id="IPR001433">
    <property type="entry name" value="OxRdtase_FAD/NAD-bd"/>
</dbReference>
<dbReference type="InterPro" id="IPR039261">
    <property type="entry name" value="FNR_nucleotide-bd"/>
</dbReference>
<evidence type="ECO:0000256" key="5">
    <source>
        <dbReference type="ARBA" id="ARBA00023002"/>
    </source>
</evidence>
<organism evidence="10 11">
    <name type="scientific">Haloechinothrix aidingensis</name>
    <dbReference type="NCBI Taxonomy" id="2752311"/>
    <lineage>
        <taxon>Bacteria</taxon>
        <taxon>Bacillati</taxon>
        <taxon>Actinomycetota</taxon>
        <taxon>Actinomycetes</taxon>
        <taxon>Pseudonocardiales</taxon>
        <taxon>Pseudonocardiaceae</taxon>
        <taxon>Haloechinothrix</taxon>
    </lineage>
</organism>
<evidence type="ECO:0000256" key="2">
    <source>
        <dbReference type="ARBA" id="ARBA00022630"/>
    </source>
</evidence>
<evidence type="ECO:0000313" key="10">
    <source>
        <dbReference type="EMBL" id="MBA0126779.1"/>
    </source>
</evidence>
<dbReference type="PANTHER" id="PTHR47354">
    <property type="entry name" value="NADH OXIDOREDUCTASE HCR"/>
    <property type="match status" value="1"/>
</dbReference>
<dbReference type="Gene3D" id="3.40.50.80">
    <property type="entry name" value="Nucleotide-binding domain of ferredoxin-NADP reductase (FNR) module"/>
    <property type="match status" value="1"/>
</dbReference>
<evidence type="ECO:0000256" key="6">
    <source>
        <dbReference type="ARBA" id="ARBA00023004"/>
    </source>
</evidence>
<dbReference type="EMBL" id="JACCKD010000005">
    <property type="protein sequence ID" value="MBA0126779.1"/>
    <property type="molecule type" value="Genomic_DNA"/>
</dbReference>
<dbReference type="InterPro" id="IPR006058">
    <property type="entry name" value="2Fe2S_fd_BS"/>
</dbReference>
<dbReference type="CDD" id="cd00207">
    <property type="entry name" value="fer2"/>
    <property type="match status" value="1"/>
</dbReference>
<dbReference type="InterPro" id="IPR036010">
    <property type="entry name" value="2Fe-2S_ferredoxin-like_sf"/>
</dbReference>
<keyword evidence="4" id="KW-0479">Metal-binding</keyword>
<dbReference type="Gene3D" id="3.10.20.30">
    <property type="match status" value="1"/>
</dbReference>
<dbReference type="Gene3D" id="2.40.30.10">
    <property type="entry name" value="Translation factors"/>
    <property type="match status" value="1"/>
</dbReference>
<name>A0A838ABZ5_9PSEU</name>
<evidence type="ECO:0000256" key="7">
    <source>
        <dbReference type="ARBA" id="ARBA00023014"/>
    </source>
</evidence>
<dbReference type="GO" id="GO:0046872">
    <property type="term" value="F:metal ion binding"/>
    <property type="evidence" value="ECO:0007669"/>
    <property type="project" value="UniProtKB-KW"/>
</dbReference>
<proteinExistence type="predicted"/>
<protein>
    <submittedName>
        <fullName evidence="10">Oxidoreductase</fullName>
    </submittedName>
</protein>
<evidence type="ECO:0000256" key="1">
    <source>
        <dbReference type="ARBA" id="ARBA00001974"/>
    </source>
</evidence>
<keyword evidence="3" id="KW-0001">2Fe-2S</keyword>
<dbReference type="Proteomes" id="UP000582974">
    <property type="component" value="Unassembled WGS sequence"/>
</dbReference>
<evidence type="ECO:0000256" key="3">
    <source>
        <dbReference type="ARBA" id="ARBA00022714"/>
    </source>
</evidence>
<feature type="domain" description="2Fe-2S ferredoxin-type" evidence="8">
    <location>
        <begin position="234"/>
        <end position="319"/>
    </location>
</feature>